<dbReference type="VEuPathDB" id="VectorBase:ASIC010490"/>
<accession>A0A084VXQ0</accession>
<organism evidence="2">
    <name type="scientific">Anopheles sinensis</name>
    <name type="common">Mosquito</name>
    <dbReference type="NCBI Taxonomy" id="74873"/>
    <lineage>
        <taxon>Eukaryota</taxon>
        <taxon>Metazoa</taxon>
        <taxon>Ecdysozoa</taxon>
        <taxon>Arthropoda</taxon>
        <taxon>Hexapoda</taxon>
        <taxon>Insecta</taxon>
        <taxon>Pterygota</taxon>
        <taxon>Neoptera</taxon>
        <taxon>Endopterygota</taxon>
        <taxon>Diptera</taxon>
        <taxon>Nematocera</taxon>
        <taxon>Culicoidea</taxon>
        <taxon>Culicidae</taxon>
        <taxon>Anophelinae</taxon>
        <taxon>Anopheles</taxon>
    </lineage>
</organism>
<evidence type="ECO:0000313" key="2">
    <source>
        <dbReference type="EMBL" id="KFB42744.1"/>
    </source>
</evidence>
<feature type="chain" id="PRO_5010759913" evidence="1">
    <location>
        <begin position="21"/>
        <end position="144"/>
    </location>
</feature>
<name>A0A084VXQ0_ANOSI</name>
<dbReference type="AlphaFoldDB" id="A0A084VXQ0"/>
<protein>
    <submittedName>
        <fullName evidence="2 3">Fructose-2,6-bisphosphatase</fullName>
    </submittedName>
</protein>
<dbReference type="Proteomes" id="UP000030765">
    <property type="component" value="Unassembled WGS sequence"/>
</dbReference>
<keyword evidence="4" id="KW-1185">Reference proteome</keyword>
<evidence type="ECO:0000313" key="4">
    <source>
        <dbReference type="Proteomes" id="UP000030765"/>
    </source>
</evidence>
<reference evidence="3" key="2">
    <citation type="submission" date="2020-05" db="UniProtKB">
        <authorList>
            <consortium name="EnsemblMetazoa"/>
        </authorList>
    </citation>
    <scope>IDENTIFICATION</scope>
</reference>
<dbReference type="EMBL" id="ATLV01018154">
    <property type="status" value="NOT_ANNOTATED_CDS"/>
    <property type="molecule type" value="Genomic_DNA"/>
</dbReference>
<evidence type="ECO:0000256" key="1">
    <source>
        <dbReference type="SAM" id="SignalP"/>
    </source>
</evidence>
<proteinExistence type="predicted"/>
<keyword evidence="1" id="KW-0732">Signal</keyword>
<reference evidence="2 4" key="1">
    <citation type="journal article" date="2014" name="BMC Genomics">
        <title>Genome sequence of Anopheles sinensis provides insight into genetics basis of mosquito competence for malaria parasites.</title>
        <authorList>
            <person name="Zhou D."/>
            <person name="Zhang D."/>
            <person name="Ding G."/>
            <person name="Shi L."/>
            <person name="Hou Q."/>
            <person name="Ye Y."/>
            <person name="Xu Y."/>
            <person name="Zhou H."/>
            <person name="Xiong C."/>
            <person name="Li S."/>
            <person name="Yu J."/>
            <person name="Hong S."/>
            <person name="Yu X."/>
            <person name="Zou P."/>
            <person name="Chen C."/>
            <person name="Chang X."/>
            <person name="Wang W."/>
            <person name="Lv Y."/>
            <person name="Sun Y."/>
            <person name="Ma L."/>
            <person name="Shen B."/>
            <person name="Zhu C."/>
        </authorList>
    </citation>
    <scope>NUCLEOTIDE SEQUENCE [LARGE SCALE GENOMIC DNA]</scope>
</reference>
<dbReference type="EMBL" id="KE525217">
    <property type="protein sequence ID" value="KFB42744.1"/>
    <property type="molecule type" value="Genomic_DNA"/>
</dbReference>
<dbReference type="EnsemblMetazoa" id="ASIC010490-RA">
    <property type="protein sequence ID" value="ASIC010490-PA"/>
    <property type="gene ID" value="ASIC010490"/>
</dbReference>
<gene>
    <name evidence="2" type="ORF">ZHAS_00010490</name>
</gene>
<evidence type="ECO:0000313" key="3">
    <source>
        <dbReference type="EnsemblMetazoa" id="ASIC010490-PA"/>
    </source>
</evidence>
<sequence length="144" mass="15452">MNLAALFHLPGTTLLSLSLTASIRSMAAMNRNTAADKLRGRTDSMRMRWFGVFCGGWSDLCRTNAGFAVIYEALCGFEGIVDDYVTRDAGRALADFREGPVRKDNWFSLNGGLLTVRLIDSMGSSSALLGAGCLGVSMSLNSLS</sequence>
<feature type="signal peptide" evidence="1">
    <location>
        <begin position="1"/>
        <end position="20"/>
    </location>
</feature>